<dbReference type="InterPro" id="IPR053147">
    <property type="entry name" value="Hsp_HslJ-like"/>
</dbReference>
<feature type="domain" description="DUF306" evidence="1">
    <location>
        <begin position="230"/>
        <end position="332"/>
    </location>
</feature>
<gene>
    <name evidence="3" type="ORF">CCYN2B_170068</name>
</gene>
<feature type="domain" description="DUF4377" evidence="2">
    <location>
        <begin position="27"/>
        <end position="107"/>
    </location>
</feature>
<organism evidence="3 4">
    <name type="scientific">Capnocytophaga cynodegmi</name>
    <dbReference type="NCBI Taxonomy" id="28189"/>
    <lineage>
        <taxon>Bacteria</taxon>
        <taxon>Pseudomonadati</taxon>
        <taxon>Bacteroidota</taxon>
        <taxon>Flavobacteriia</taxon>
        <taxon>Flavobacteriales</taxon>
        <taxon>Flavobacteriaceae</taxon>
        <taxon>Capnocytophaga</taxon>
    </lineage>
</organism>
<dbReference type="Gene3D" id="2.40.128.270">
    <property type="match status" value="2"/>
</dbReference>
<dbReference type="RefSeq" id="WP_041991026.1">
    <property type="nucleotide sequence ID" value="NZ_CDOD01000009.1"/>
</dbReference>
<keyword evidence="4" id="KW-1185">Reference proteome</keyword>
<dbReference type="InterPro" id="IPR005184">
    <property type="entry name" value="DUF306_Meta_HslJ"/>
</dbReference>
<accession>A0A0B7H7M2</accession>
<feature type="domain" description="DUF306" evidence="1">
    <location>
        <begin position="116"/>
        <end position="218"/>
    </location>
</feature>
<dbReference type="EMBL" id="CDOD01000009">
    <property type="protein sequence ID" value="CEN33623.1"/>
    <property type="molecule type" value="Genomic_DNA"/>
</dbReference>
<keyword evidence="3" id="KW-0346">Stress response</keyword>
<dbReference type="PANTHER" id="PTHR35535">
    <property type="entry name" value="HEAT SHOCK PROTEIN HSLJ"/>
    <property type="match status" value="1"/>
</dbReference>
<dbReference type="STRING" id="28189.CCYN74_630005"/>
<dbReference type="AlphaFoldDB" id="A0A0B7H7M2"/>
<name>A0A0B7H7M2_9FLAO</name>
<dbReference type="Pfam" id="PF14302">
    <property type="entry name" value="DUF4377"/>
    <property type="match status" value="1"/>
</dbReference>
<evidence type="ECO:0000313" key="4">
    <source>
        <dbReference type="Proteomes" id="UP000038055"/>
    </source>
</evidence>
<dbReference type="Proteomes" id="UP000038055">
    <property type="component" value="Unassembled WGS sequence"/>
</dbReference>
<dbReference type="PROSITE" id="PS51257">
    <property type="entry name" value="PROKAR_LIPOPROTEIN"/>
    <property type="match status" value="1"/>
</dbReference>
<proteinExistence type="predicted"/>
<dbReference type="eggNOG" id="COG3187">
    <property type="taxonomic scope" value="Bacteria"/>
</dbReference>
<reference evidence="4" key="1">
    <citation type="submission" date="2015-01" db="EMBL/GenBank/DDBJ databases">
        <authorList>
            <person name="MANFREDI Pablo"/>
        </authorList>
    </citation>
    <scope>NUCLEOTIDE SEQUENCE [LARGE SCALE GENOMIC DNA]</scope>
    <source>
        <strain evidence="4">Ccyn2B</strain>
    </source>
</reference>
<evidence type="ECO:0000259" key="1">
    <source>
        <dbReference type="Pfam" id="PF03724"/>
    </source>
</evidence>
<evidence type="ECO:0000259" key="2">
    <source>
        <dbReference type="Pfam" id="PF14302"/>
    </source>
</evidence>
<dbReference type="InterPro" id="IPR038670">
    <property type="entry name" value="HslJ-like_sf"/>
</dbReference>
<protein>
    <submittedName>
        <fullName evidence="3">Heat shock protein hslJ</fullName>
    </submittedName>
</protein>
<evidence type="ECO:0000313" key="3">
    <source>
        <dbReference type="EMBL" id="CEN33623.1"/>
    </source>
</evidence>
<dbReference type="PANTHER" id="PTHR35535:SF1">
    <property type="entry name" value="HEAT SHOCK PROTEIN HSLJ"/>
    <property type="match status" value="1"/>
</dbReference>
<sequence length="336" mass="37818">MKLKYILFLAIGGAISACSTSKEQIYWVNSVKVDCDAGAGKAQCLQVSKNEDLDKAQWEYFYAPIENFVFEEGFFKKIQVKETQLDSKNVPADASSVKYTMIKEIEKQKDMSFELNGNWTLEKLNGNQVTQSLKPNLELHLQEKKINGVGGCNNYFGTITELHQNKIQFGKIGATKKMCMEDNIEMAYFTALSEVRTFKINEGKLILSDASNKEILIFSPKKKVNERLHDIWGAVRIGGKTIEKKESVPLLEINLTEMSISGSDSCNNYFGQIEQLTDEKIVFAGIGVTAKLCPEMEIANQYNQAMEKVTSYKLEELNLTLYDAQGNEVLAFIKGD</sequence>
<dbReference type="Pfam" id="PF03724">
    <property type="entry name" value="META"/>
    <property type="match status" value="2"/>
</dbReference>
<dbReference type="InterPro" id="IPR025485">
    <property type="entry name" value="DUF4377"/>
</dbReference>